<feature type="region of interest" description="Disordered" evidence="1">
    <location>
        <begin position="274"/>
        <end position="349"/>
    </location>
</feature>
<sequence>MKICSNPLDTVRSTGSNQQWCIPLPTCYSTIIPYVPTNVEYNGQQTSNTTTAFCSDINNYNGMNIIDSSLCAESQLIQRIRQKIDLYQTPSSNDAHQILQYLTDTVKKHVPDFVFKETTDSNIREQIKPKSSQLESNIQQDVVSTSSSKKSKSRSPSFLQRITNRKFTNKRSLSKDSSFHSTNLSVDSNRMVKGSSQFSPTRNVQFSSKLNENDFENVDNNELQHTIHNIITNSSDQDNSTMNFSTPNISTHHLGNDHITSAINLKSNQYLSPSYRSHRTDKRSSRKQTTSTIQSPTNSTIDIEQQKLHTQSLTPNSLRRSPSDNSQYNSQVQHTSIEKMGKRNNWLEK</sequence>
<dbReference type="EMBL" id="CAJNOT010000140">
    <property type="protein sequence ID" value="CAF0860131.1"/>
    <property type="molecule type" value="Genomic_DNA"/>
</dbReference>
<comment type="caution">
    <text evidence="2">The sequence shown here is derived from an EMBL/GenBank/DDBJ whole genome shotgun (WGS) entry which is preliminary data.</text>
</comment>
<feature type="compositionally biased region" description="Basic and acidic residues" evidence="1">
    <location>
        <begin position="336"/>
        <end position="349"/>
    </location>
</feature>
<evidence type="ECO:0000313" key="3">
    <source>
        <dbReference type="EMBL" id="CAF3544746.1"/>
    </source>
</evidence>
<gene>
    <name evidence="3" type="ORF">JBS370_LOCUS1041</name>
    <name evidence="2" type="ORF">ZHD862_LOCUS5339</name>
</gene>
<organism evidence="2 4">
    <name type="scientific">Rotaria sordida</name>
    <dbReference type="NCBI Taxonomy" id="392033"/>
    <lineage>
        <taxon>Eukaryota</taxon>
        <taxon>Metazoa</taxon>
        <taxon>Spiralia</taxon>
        <taxon>Gnathifera</taxon>
        <taxon>Rotifera</taxon>
        <taxon>Eurotatoria</taxon>
        <taxon>Bdelloidea</taxon>
        <taxon>Philodinida</taxon>
        <taxon>Philodinidae</taxon>
        <taxon>Rotaria</taxon>
    </lineage>
</organism>
<evidence type="ECO:0000313" key="4">
    <source>
        <dbReference type="Proteomes" id="UP000663864"/>
    </source>
</evidence>
<feature type="compositionally biased region" description="Basic residues" evidence="1">
    <location>
        <begin position="276"/>
        <end position="286"/>
    </location>
</feature>
<accession>A0A813WMF6</accession>
<dbReference type="Proteomes" id="UP000663864">
    <property type="component" value="Unassembled WGS sequence"/>
</dbReference>
<reference evidence="2" key="1">
    <citation type="submission" date="2021-02" db="EMBL/GenBank/DDBJ databases">
        <authorList>
            <person name="Nowell W R."/>
        </authorList>
    </citation>
    <scope>NUCLEOTIDE SEQUENCE</scope>
</reference>
<name>A0A813WMF6_9BILA</name>
<evidence type="ECO:0000256" key="1">
    <source>
        <dbReference type="SAM" id="MobiDB-lite"/>
    </source>
</evidence>
<dbReference type="Proteomes" id="UP000663836">
    <property type="component" value="Unassembled WGS sequence"/>
</dbReference>
<feature type="compositionally biased region" description="Polar residues" evidence="1">
    <location>
        <begin position="287"/>
        <end position="335"/>
    </location>
</feature>
<feature type="compositionally biased region" description="Polar residues" evidence="1">
    <location>
        <begin position="129"/>
        <end position="143"/>
    </location>
</feature>
<proteinExistence type="predicted"/>
<evidence type="ECO:0000313" key="2">
    <source>
        <dbReference type="EMBL" id="CAF0860131.1"/>
    </source>
</evidence>
<dbReference type="EMBL" id="CAJOBD010000032">
    <property type="protein sequence ID" value="CAF3544746.1"/>
    <property type="molecule type" value="Genomic_DNA"/>
</dbReference>
<feature type="region of interest" description="Disordered" evidence="1">
    <location>
        <begin position="128"/>
        <end position="183"/>
    </location>
</feature>
<dbReference type="AlphaFoldDB" id="A0A813WMF6"/>
<protein>
    <submittedName>
        <fullName evidence="2">Uncharacterized protein</fullName>
    </submittedName>
</protein>